<organism evidence="1 2">
    <name type="scientific">Deinococcus daejeonensis</name>
    <dbReference type="NCBI Taxonomy" id="1007098"/>
    <lineage>
        <taxon>Bacteria</taxon>
        <taxon>Thermotogati</taxon>
        <taxon>Deinococcota</taxon>
        <taxon>Deinococci</taxon>
        <taxon>Deinococcales</taxon>
        <taxon>Deinococcaceae</taxon>
        <taxon>Deinococcus</taxon>
    </lineage>
</organism>
<sequence>MTKPAASLLTLAQARTQVAAILTRYDPATAAPHLTPQAFAALVRQATLTLTPDQVEVFGTAHARSLWEESAIATTAAPYDSDSPADDRQACATLATALQRTGLFTAREIKELAEPMSGPSPF</sequence>
<dbReference type="RefSeq" id="WP_189059425.1">
    <property type="nucleotide sequence ID" value="NZ_BMOR01000034.1"/>
</dbReference>
<protein>
    <submittedName>
        <fullName evidence="1">Uncharacterized protein</fullName>
    </submittedName>
</protein>
<dbReference type="Proteomes" id="UP000645517">
    <property type="component" value="Unassembled WGS sequence"/>
</dbReference>
<accession>A0ABQ2JJ50</accession>
<keyword evidence="2" id="KW-1185">Reference proteome</keyword>
<comment type="caution">
    <text evidence="1">The sequence shown here is derived from an EMBL/GenBank/DDBJ whole genome shotgun (WGS) entry which is preliminary data.</text>
</comment>
<evidence type="ECO:0000313" key="2">
    <source>
        <dbReference type="Proteomes" id="UP000645517"/>
    </source>
</evidence>
<gene>
    <name evidence="1" type="ORF">GCM10010842_37570</name>
</gene>
<proteinExistence type="predicted"/>
<evidence type="ECO:0000313" key="1">
    <source>
        <dbReference type="EMBL" id="GGN46745.1"/>
    </source>
</evidence>
<dbReference type="EMBL" id="BMOR01000034">
    <property type="protein sequence ID" value="GGN46745.1"/>
    <property type="molecule type" value="Genomic_DNA"/>
</dbReference>
<name>A0ABQ2JJ50_9DEIO</name>
<reference evidence="2" key="1">
    <citation type="journal article" date="2019" name="Int. J. Syst. Evol. Microbiol.">
        <title>The Global Catalogue of Microorganisms (GCM) 10K type strain sequencing project: providing services to taxonomists for standard genome sequencing and annotation.</title>
        <authorList>
            <consortium name="The Broad Institute Genomics Platform"/>
            <consortium name="The Broad Institute Genome Sequencing Center for Infectious Disease"/>
            <person name="Wu L."/>
            <person name="Ma J."/>
        </authorList>
    </citation>
    <scope>NUCLEOTIDE SEQUENCE [LARGE SCALE GENOMIC DNA]</scope>
    <source>
        <strain evidence="2">JCM 16918</strain>
    </source>
</reference>